<dbReference type="PANTHER" id="PTHR11783">
    <property type="entry name" value="SULFOTRANSFERASE SULT"/>
    <property type="match status" value="1"/>
</dbReference>
<dbReference type="Pfam" id="PF00685">
    <property type="entry name" value="Sulfotransfer_1"/>
    <property type="match status" value="1"/>
</dbReference>
<keyword evidence="5" id="KW-1185">Reference proteome</keyword>
<accession>A0A2S9YCY9</accession>
<dbReference type="OrthoDB" id="9804504at2"/>
<evidence type="ECO:0000313" key="4">
    <source>
        <dbReference type="EMBL" id="PRQ02965.1"/>
    </source>
</evidence>
<evidence type="ECO:0000256" key="2">
    <source>
        <dbReference type="ARBA" id="ARBA00022679"/>
    </source>
</evidence>
<dbReference type="EMBL" id="PVNK01000108">
    <property type="protein sequence ID" value="PRQ02965.1"/>
    <property type="molecule type" value="Genomic_DNA"/>
</dbReference>
<dbReference type="RefSeq" id="WP_106391342.1">
    <property type="nucleotide sequence ID" value="NZ_PVNK01000108.1"/>
</dbReference>
<reference evidence="4 5" key="1">
    <citation type="submission" date="2018-03" db="EMBL/GenBank/DDBJ databases">
        <title>Draft Genome Sequences of the Obligatory Marine Myxobacteria Enhygromyxa salina SWB005.</title>
        <authorList>
            <person name="Poehlein A."/>
            <person name="Moghaddam J.A."/>
            <person name="Harms H."/>
            <person name="Alanjari M."/>
            <person name="Koenig G.M."/>
            <person name="Daniel R."/>
            <person name="Schaeberle T.F."/>
        </authorList>
    </citation>
    <scope>NUCLEOTIDE SEQUENCE [LARGE SCALE GENOMIC DNA]</scope>
    <source>
        <strain evidence="4 5">SWB005</strain>
    </source>
</reference>
<dbReference type="AlphaFoldDB" id="A0A2S9YCY9"/>
<comment type="caution">
    <text evidence="4">The sequence shown here is derived from an EMBL/GenBank/DDBJ whole genome shotgun (WGS) entry which is preliminary data.</text>
</comment>
<sequence length="312" mass="34581">MAKIHPATFAVVMTPFILATKTAAALGVATPLLRAFLSATYPRRVAEFETYEATKHDVFIATFAKSGTNLAMQIAQQIAYLGEAEFDHIHDFVPWPEANMPGLVALDDMRVCEASPTKLRVIKTHASLELVPYAAQARYLTVIRDPKEVVVSAYHFILGLLGVKHRISAQQWAALVVEPGLLCEIWAAHTASAWAVRERPNQLVIEFGELLADQVGMIERIAAFMGVSPTAAQLEAIIERSSFAYMRAHEAQFQPPRLPLVGRGAKMIRRGQSKASDELLDAEARAEIDRFCRAELERRESDFPYDEMFGGA</sequence>
<dbReference type="SUPFAM" id="SSF52540">
    <property type="entry name" value="P-loop containing nucleoside triphosphate hydrolases"/>
    <property type="match status" value="1"/>
</dbReference>
<dbReference type="Gene3D" id="3.40.50.300">
    <property type="entry name" value="P-loop containing nucleotide triphosphate hydrolases"/>
    <property type="match status" value="1"/>
</dbReference>
<dbReference type="InterPro" id="IPR000863">
    <property type="entry name" value="Sulfotransferase_dom"/>
</dbReference>
<proteinExistence type="inferred from homology"/>
<evidence type="ECO:0000259" key="3">
    <source>
        <dbReference type="Pfam" id="PF00685"/>
    </source>
</evidence>
<dbReference type="Proteomes" id="UP000237968">
    <property type="component" value="Unassembled WGS sequence"/>
</dbReference>
<comment type="similarity">
    <text evidence="1">Belongs to the sulfotransferase 1 family.</text>
</comment>
<name>A0A2S9YCY9_9BACT</name>
<organism evidence="4 5">
    <name type="scientific">Enhygromyxa salina</name>
    <dbReference type="NCBI Taxonomy" id="215803"/>
    <lineage>
        <taxon>Bacteria</taxon>
        <taxon>Pseudomonadati</taxon>
        <taxon>Myxococcota</taxon>
        <taxon>Polyangia</taxon>
        <taxon>Nannocystales</taxon>
        <taxon>Nannocystaceae</taxon>
        <taxon>Enhygromyxa</taxon>
    </lineage>
</organism>
<gene>
    <name evidence="4" type="ORF">ENSA5_19040</name>
</gene>
<protein>
    <submittedName>
        <fullName evidence="4">Sulfotransferase domain protein</fullName>
    </submittedName>
</protein>
<dbReference type="InterPro" id="IPR027417">
    <property type="entry name" value="P-loop_NTPase"/>
</dbReference>
<feature type="domain" description="Sulfotransferase" evidence="3">
    <location>
        <begin position="56"/>
        <end position="297"/>
    </location>
</feature>
<evidence type="ECO:0000313" key="5">
    <source>
        <dbReference type="Proteomes" id="UP000237968"/>
    </source>
</evidence>
<dbReference type="GO" id="GO:0008146">
    <property type="term" value="F:sulfotransferase activity"/>
    <property type="evidence" value="ECO:0007669"/>
    <property type="project" value="InterPro"/>
</dbReference>
<evidence type="ECO:0000256" key="1">
    <source>
        <dbReference type="ARBA" id="ARBA00005771"/>
    </source>
</evidence>
<keyword evidence="2 4" id="KW-0808">Transferase</keyword>